<gene>
    <name evidence="2" type="primary">NCL1_45656</name>
    <name evidence="2" type="ORF">TNCV_3536001</name>
</gene>
<feature type="region of interest" description="Disordered" evidence="1">
    <location>
        <begin position="1"/>
        <end position="71"/>
    </location>
</feature>
<dbReference type="EMBL" id="BMAU01021367">
    <property type="protein sequence ID" value="GFY23806.1"/>
    <property type="molecule type" value="Genomic_DNA"/>
</dbReference>
<feature type="compositionally biased region" description="Basic and acidic residues" evidence="1">
    <location>
        <begin position="26"/>
        <end position="48"/>
    </location>
</feature>
<evidence type="ECO:0000256" key="1">
    <source>
        <dbReference type="SAM" id="MobiDB-lite"/>
    </source>
</evidence>
<comment type="caution">
    <text evidence="2">The sequence shown here is derived from an EMBL/GenBank/DDBJ whole genome shotgun (WGS) entry which is preliminary data.</text>
</comment>
<reference evidence="2" key="1">
    <citation type="submission" date="2020-08" db="EMBL/GenBank/DDBJ databases">
        <title>Multicomponent nature underlies the extraordinary mechanical properties of spider dragline silk.</title>
        <authorList>
            <person name="Kono N."/>
            <person name="Nakamura H."/>
            <person name="Mori M."/>
            <person name="Yoshida Y."/>
            <person name="Ohtoshi R."/>
            <person name="Malay A.D."/>
            <person name="Moran D.A.P."/>
            <person name="Tomita M."/>
            <person name="Numata K."/>
            <person name="Arakawa K."/>
        </authorList>
    </citation>
    <scope>NUCLEOTIDE SEQUENCE</scope>
</reference>
<sequence>MRVNNRYSDNSRPQREFNRFEGQGVTDKRRFDGRSHGGQSDHRFHNQDGRQGGWRNGSFRGQNDQNRYLNF</sequence>
<accession>A0A8X7B912</accession>
<evidence type="ECO:0000313" key="3">
    <source>
        <dbReference type="Proteomes" id="UP000887159"/>
    </source>
</evidence>
<evidence type="ECO:0000313" key="2">
    <source>
        <dbReference type="EMBL" id="GFY23806.1"/>
    </source>
</evidence>
<feature type="compositionally biased region" description="Polar residues" evidence="1">
    <location>
        <begin position="59"/>
        <end position="71"/>
    </location>
</feature>
<organism evidence="2 3">
    <name type="scientific">Trichonephila clavipes</name>
    <name type="common">Golden silk orbweaver</name>
    <name type="synonym">Nephila clavipes</name>
    <dbReference type="NCBI Taxonomy" id="2585209"/>
    <lineage>
        <taxon>Eukaryota</taxon>
        <taxon>Metazoa</taxon>
        <taxon>Ecdysozoa</taxon>
        <taxon>Arthropoda</taxon>
        <taxon>Chelicerata</taxon>
        <taxon>Arachnida</taxon>
        <taxon>Araneae</taxon>
        <taxon>Araneomorphae</taxon>
        <taxon>Entelegynae</taxon>
        <taxon>Araneoidea</taxon>
        <taxon>Nephilidae</taxon>
        <taxon>Trichonephila</taxon>
    </lineage>
</organism>
<keyword evidence="3" id="KW-1185">Reference proteome</keyword>
<name>A0A8X7B912_TRICX</name>
<proteinExistence type="predicted"/>
<feature type="compositionally biased region" description="Polar residues" evidence="1">
    <location>
        <begin position="1"/>
        <end position="11"/>
    </location>
</feature>
<protein>
    <submittedName>
        <fullName evidence="2">Uncharacterized protein</fullName>
    </submittedName>
</protein>
<dbReference type="Proteomes" id="UP000887159">
    <property type="component" value="Unassembled WGS sequence"/>
</dbReference>
<dbReference type="AlphaFoldDB" id="A0A8X7B912"/>